<dbReference type="OrthoDB" id="1938625at2759"/>
<reference evidence="3" key="2">
    <citation type="submission" date="2025-08" db="UniProtKB">
        <authorList>
            <consortium name="RefSeq"/>
        </authorList>
    </citation>
    <scope>IDENTIFICATION</scope>
    <source>
        <tissue evidence="3">Leaf</tissue>
    </source>
</reference>
<dbReference type="RefSeq" id="XP_018435983.1">
    <property type="nucleotide sequence ID" value="XM_018580481.1"/>
</dbReference>
<feature type="domain" description="Reverse transcriptase zinc-binding" evidence="1">
    <location>
        <begin position="122"/>
        <end position="199"/>
    </location>
</feature>
<dbReference type="AlphaFoldDB" id="A0A6J0JK30"/>
<sequence>MGDESEESWICRKLLNLREVAYQFLKIEVKDGRNCHFWFDDWAGQGRLIDTTGAAGTILLGVQRHAKVCDAVTMDGWRIKGQRGRRSHDLYNSIMAIEPPRPEDGSDIILWRHSEDDYKVVFSAKQTWEPIRPRRSKVVWFLQGVPRFSFILWLAINNKLSTGDRMRQWGITQGCELCGERDETRDHLFFTCPYSYTIWERLARRLVGSDINPDWQWTVQQLQRMGGRGVDPCLARLLFQTIVYHIWRERNGRRHQSCRIRSVGLLIKP</sequence>
<accession>A0A6J0JK30</accession>
<protein>
    <submittedName>
        <fullName evidence="3">Uncharacterized protein LOC108808314</fullName>
    </submittedName>
</protein>
<dbReference type="KEGG" id="rsz:108808314"/>
<evidence type="ECO:0000259" key="1">
    <source>
        <dbReference type="Pfam" id="PF13966"/>
    </source>
</evidence>
<dbReference type="PANTHER" id="PTHR33116:SF66">
    <property type="entry name" value="REVERSE TRANSCRIPTASE ZINC-BINDING DOMAIN-CONTAINING PROTEIN"/>
    <property type="match status" value="1"/>
</dbReference>
<proteinExistence type="predicted"/>
<evidence type="ECO:0000313" key="2">
    <source>
        <dbReference type="Proteomes" id="UP000504610"/>
    </source>
</evidence>
<gene>
    <name evidence="3" type="primary">LOC108808314</name>
</gene>
<evidence type="ECO:0000313" key="3">
    <source>
        <dbReference type="RefSeq" id="XP_018435983.1"/>
    </source>
</evidence>
<dbReference type="PANTHER" id="PTHR33116">
    <property type="entry name" value="REVERSE TRANSCRIPTASE ZINC-BINDING DOMAIN-CONTAINING PROTEIN-RELATED-RELATED"/>
    <property type="match status" value="1"/>
</dbReference>
<dbReference type="Pfam" id="PF13966">
    <property type="entry name" value="zf-RVT"/>
    <property type="match status" value="1"/>
</dbReference>
<dbReference type="Proteomes" id="UP000504610">
    <property type="component" value="Chromosome 6"/>
</dbReference>
<keyword evidence="2" id="KW-1185">Reference proteome</keyword>
<dbReference type="GeneID" id="108808314"/>
<organism evidence="2 3">
    <name type="scientific">Raphanus sativus</name>
    <name type="common">Radish</name>
    <name type="synonym">Raphanus raphanistrum var. sativus</name>
    <dbReference type="NCBI Taxonomy" id="3726"/>
    <lineage>
        <taxon>Eukaryota</taxon>
        <taxon>Viridiplantae</taxon>
        <taxon>Streptophyta</taxon>
        <taxon>Embryophyta</taxon>
        <taxon>Tracheophyta</taxon>
        <taxon>Spermatophyta</taxon>
        <taxon>Magnoliopsida</taxon>
        <taxon>eudicotyledons</taxon>
        <taxon>Gunneridae</taxon>
        <taxon>Pentapetalae</taxon>
        <taxon>rosids</taxon>
        <taxon>malvids</taxon>
        <taxon>Brassicales</taxon>
        <taxon>Brassicaceae</taxon>
        <taxon>Brassiceae</taxon>
        <taxon>Raphanus</taxon>
    </lineage>
</organism>
<name>A0A6J0JK30_RAPSA</name>
<dbReference type="InterPro" id="IPR026960">
    <property type="entry name" value="RVT-Znf"/>
</dbReference>
<reference evidence="2" key="1">
    <citation type="journal article" date="2019" name="Database">
        <title>The radish genome database (RadishGD): an integrated information resource for radish genomics.</title>
        <authorList>
            <person name="Yu H.J."/>
            <person name="Baek S."/>
            <person name="Lee Y.J."/>
            <person name="Cho A."/>
            <person name="Mun J.H."/>
        </authorList>
    </citation>
    <scope>NUCLEOTIDE SEQUENCE [LARGE SCALE GENOMIC DNA]</scope>
    <source>
        <strain evidence="2">cv. WK10039</strain>
    </source>
</reference>